<sequence length="232" mass="24793">MNIKHTNTPIKTVVITGANRGIGLAMVALYAHQDCQVIALCRQSSPKLEALSDHNIDIVEGVDVATESGILTMLSAIKTRKVDILINNAGILRDENLQNLNLQTIADQFQVNAVAPLRVCQALLSNLSSGSKIALITSRMGSIADNGSGGRYGYRMSKAALNAAGVSLAKDLAKDNIAVGIYHPGYVQTDMVNHNGDISSDVAATRIVNLIEELTMEDSGVFRHSNGEVLPW</sequence>
<dbReference type="InterPro" id="IPR036291">
    <property type="entry name" value="NAD(P)-bd_dom_sf"/>
</dbReference>
<dbReference type="PRINTS" id="PR00081">
    <property type="entry name" value="GDHRDH"/>
</dbReference>
<dbReference type="PANTHER" id="PTHR45458">
    <property type="entry name" value="SHORT-CHAIN DEHYDROGENASE/REDUCTASE SDR"/>
    <property type="match status" value="1"/>
</dbReference>
<dbReference type="InterPro" id="IPR002347">
    <property type="entry name" value="SDR_fam"/>
</dbReference>
<comment type="similarity">
    <text evidence="1">Belongs to the short-chain dehydrogenases/reductases (SDR) family.</text>
</comment>
<evidence type="ECO:0000256" key="1">
    <source>
        <dbReference type="RuleBase" id="RU000363"/>
    </source>
</evidence>
<dbReference type="EMBL" id="JAKIKS010000090">
    <property type="protein sequence ID" value="MCL1126475.1"/>
    <property type="molecule type" value="Genomic_DNA"/>
</dbReference>
<organism evidence="2 3">
    <name type="scientific">Shewanella surugensis</name>
    <dbReference type="NCBI Taxonomy" id="212020"/>
    <lineage>
        <taxon>Bacteria</taxon>
        <taxon>Pseudomonadati</taxon>
        <taxon>Pseudomonadota</taxon>
        <taxon>Gammaproteobacteria</taxon>
        <taxon>Alteromonadales</taxon>
        <taxon>Shewanellaceae</taxon>
        <taxon>Shewanella</taxon>
    </lineage>
</organism>
<protein>
    <submittedName>
        <fullName evidence="2">SDR family oxidoreductase</fullName>
    </submittedName>
</protein>
<proteinExistence type="inferred from homology"/>
<accession>A0ABT0LGH7</accession>
<dbReference type="InterPro" id="IPR052184">
    <property type="entry name" value="SDR_enzymes"/>
</dbReference>
<keyword evidence="3" id="KW-1185">Reference proteome</keyword>
<evidence type="ECO:0000313" key="2">
    <source>
        <dbReference type="EMBL" id="MCL1126475.1"/>
    </source>
</evidence>
<gene>
    <name evidence="2" type="ORF">L2764_18795</name>
</gene>
<dbReference type="PRINTS" id="PR00080">
    <property type="entry name" value="SDRFAMILY"/>
</dbReference>
<name>A0ABT0LGH7_9GAMM</name>
<dbReference type="SUPFAM" id="SSF51735">
    <property type="entry name" value="NAD(P)-binding Rossmann-fold domains"/>
    <property type="match status" value="1"/>
</dbReference>
<dbReference type="Gene3D" id="3.40.50.720">
    <property type="entry name" value="NAD(P)-binding Rossmann-like Domain"/>
    <property type="match status" value="1"/>
</dbReference>
<evidence type="ECO:0000313" key="3">
    <source>
        <dbReference type="Proteomes" id="UP001203423"/>
    </source>
</evidence>
<comment type="caution">
    <text evidence="2">The sequence shown here is derived from an EMBL/GenBank/DDBJ whole genome shotgun (WGS) entry which is preliminary data.</text>
</comment>
<reference evidence="2 3" key="1">
    <citation type="submission" date="2022-01" db="EMBL/GenBank/DDBJ databases">
        <title>Whole genome-based taxonomy of the Shewanellaceae.</title>
        <authorList>
            <person name="Martin-Rodriguez A.J."/>
        </authorList>
    </citation>
    <scope>NUCLEOTIDE SEQUENCE [LARGE SCALE GENOMIC DNA]</scope>
    <source>
        <strain evidence="2 3">DSM 17177</strain>
    </source>
</reference>
<dbReference type="Proteomes" id="UP001203423">
    <property type="component" value="Unassembled WGS sequence"/>
</dbReference>
<dbReference type="Pfam" id="PF00106">
    <property type="entry name" value="adh_short"/>
    <property type="match status" value="1"/>
</dbReference>
<dbReference type="RefSeq" id="WP_248941864.1">
    <property type="nucleotide sequence ID" value="NZ_JAKIKS010000090.1"/>
</dbReference>
<dbReference type="PANTHER" id="PTHR45458:SF1">
    <property type="entry name" value="SHORT CHAIN DEHYDROGENASE"/>
    <property type="match status" value="1"/>
</dbReference>
<dbReference type="CDD" id="cd05325">
    <property type="entry name" value="carb_red_sniffer_like_SDR_c"/>
    <property type="match status" value="1"/>
</dbReference>